<feature type="region of interest" description="Disordered" evidence="7">
    <location>
        <begin position="512"/>
        <end position="555"/>
    </location>
</feature>
<dbReference type="GO" id="GO:0005509">
    <property type="term" value="F:calcium ion binding"/>
    <property type="evidence" value="ECO:0007669"/>
    <property type="project" value="InterPro"/>
</dbReference>
<keyword evidence="5" id="KW-0106">Calcium</keyword>
<evidence type="ECO:0000256" key="3">
    <source>
        <dbReference type="ARBA" id="ARBA00022824"/>
    </source>
</evidence>
<keyword evidence="9" id="KW-1185">Reference proteome</keyword>
<dbReference type="PRINTS" id="PR00747">
    <property type="entry name" value="GLYHDRLASE47"/>
</dbReference>
<evidence type="ECO:0000256" key="2">
    <source>
        <dbReference type="ARBA" id="ARBA00007658"/>
    </source>
</evidence>
<dbReference type="EMBL" id="CAXKWB010039708">
    <property type="protein sequence ID" value="CAL4153534.1"/>
    <property type="molecule type" value="Genomic_DNA"/>
</dbReference>
<dbReference type="InterPro" id="IPR036026">
    <property type="entry name" value="Seven-hairpin_glycosidases"/>
</dbReference>
<organism evidence="8 9">
    <name type="scientific">Meganyctiphanes norvegica</name>
    <name type="common">Northern krill</name>
    <name type="synonym">Thysanopoda norvegica</name>
    <dbReference type="NCBI Taxonomy" id="48144"/>
    <lineage>
        <taxon>Eukaryota</taxon>
        <taxon>Metazoa</taxon>
        <taxon>Ecdysozoa</taxon>
        <taxon>Arthropoda</taxon>
        <taxon>Crustacea</taxon>
        <taxon>Multicrustacea</taxon>
        <taxon>Malacostraca</taxon>
        <taxon>Eumalacostraca</taxon>
        <taxon>Eucarida</taxon>
        <taxon>Euphausiacea</taxon>
        <taxon>Euphausiidae</taxon>
        <taxon>Meganyctiphanes</taxon>
    </lineage>
</organism>
<keyword evidence="3" id="KW-0256">Endoplasmic reticulum</keyword>
<evidence type="ECO:0000313" key="9">
    <source>
        <dbReference type="Proteomes" id="UP001497623"/>
    </source>
</evidence>
<dbReference type="Pfam" id="PF01532">
    <property type="entry name" value="Glyco_hydro_47"/>
    <property type="match status" value="1"/>
</dbReference>
<feature type="non-terminal residue" evidence="8">
    <location>
        <position position="762"/>
    </location>
</feature>
<sequence length="762" mass="85713">MSNIGMGYFLGHIFKFSLGQASLQKVLLSLRDRARVVDCWDFEKYPNFGPPFDESPPTIADQSDSFLSGPYAQQKIDTLKPSLPMLRGHSFFQDMILIFTLNASLDIKISQPYKINWSKVGSLKKKRFSEKILKGNESARFTCCPPFVLYRSLKHSLLPYFKSVKLGEMLPHVSCHLDPKTKTNLASIANSNTYNSEIFFILFRVDRGPFYPTVALRSMHALWANRSKINLLGNHVDVLTGRWTAQDAGIGAGVDSFFEYLVKGAFLLRRPEMLSIFYEAREAIEKHLRHDDWYLWATMNKGHITMAVFQSLEAYWPGVLALIGETENALKIIHNYHQVWKQFGFTPEFYNIPQAETTNNREGYPLRPELAESLMYLYQATGDTSLLAMAADILNSIQYAAKTSCGYATVKNVNDHILDNRMESFFLAETTKYLYLLFDTDHWLHNDGFTGVPWTVGKQQCVIEAGGYIFNTEAHPMDPGAIACCESRNKDPLLSLEDQMSLILNPLAPLKGIHKHQGNPTKEKQSPQQSGKDDGTCSATNDANNPSNKDSSIGDTVVQDYVQDKKIIELEGSGYFQSDVPSRETMEELAHHLDSLTAQDKITTQKSFNNDENNIDDEEEFPDNDNKSENILPLSVALNKEVNEIGAGIGDSENLVKKVDGIPSFSGLEQSEDNRSSLDAASVGTSVSSSKYQEIGSTITQPRIIEPKPIKHKFVLHTLKERLNFDLQTYYNASPTTSFSLLSCPHPPFTEMLNVKGQMFNP</sequence>
<dbReference type="GO" id="GO:0016020">
    <property type="term" value="C:membrane"/>
    <property type="evidence" value="ECO:0007669"/>
    <property type="project" value="InterPro"/>
</dbReference>
<accession>A0AAV2S201</accession>
<comment type="subcellular location">
    <subcellularLocation>
        <location evidence="1">Endoplasmic reticulum</location>
    </subcellularLocation>
</comment>
<comment type="cofactor">
    <cofactor evidence="5">
        <name>Ca(2+)</name>
        <dbReference type="ChEBI" id="CHEBI:29108"/>
    </cofactor>
</comment>
<keyword evidence="6" id="KW-0378">Hydrolase</keyword>
<dbReference type="PANTHER" id="PTHR45679:SF6">
    <property type="entry name" value="ER DEGRADATION-ENHANCING ALPHA-MANNOSIDASE-LIKE PROTEIN 2"/>
    <property type="match status" value="1"/>
</dbReference>
<feature type="compositionally biased region" description="Polar residues" evidence="7">
    <location>
        <begin position="537"/>
        <end position="554"/>
    </location>
</feature>
<dbReference type="EC" id="3.2.1.-" evidence="6"/>
<name>A0AAV2S201_MEGNR</name>
<feature type="compositionally biased region" description="Acidic residues" evidence="7">
    <location>
        <begin position="613"/>
        <end position="623"/>
    </location>
</feature>
<dbReference type="GO" id="GO:1904380">
    <property type="term" value="P:endoplasmic reticulum mannose trimming"/>
    <property type="evidence" value="ECO:0007669"/>
    <property type="project" value="InterPro"/>
</dbReference>
<dbReference type="Proteomes" id="UP001497623">
    <property type="component" value="Unassembled WGS sequence"/>
</dbReference>
<feature type="binding site" evidence="5">
    <location>
        <position position="472"/>
    </location>
    <ligand>
        <name>Ca(2+)</name>
        <dbReference type="ChEBI" id="CHEBI:29108"/>
    </ligand>
</feature>
<dbReference type="SUPFAM" id="SSF48225">
    <property type="entry name" value="Seven-hairpin glycosidases"/>
    <property type="match status" value="1"/>
</dbReference>
<evidence type="ECO:0000256" key="6">
    <source>
        <dbReference type="RuleBase" id="RU361193"/>
    </source>
</evidence>
<comment type="similarity">
    <text evidence="2 6">Belongs to the glycosyl hydrolase 47 family.</text>
</comment>
<evidence type="ECO:0000256" key="7">
    <source>
        <dbReference type="SAM" id="MobiDB-lite"/>
    </source>
</evidence>
<comment type="caution">
    <text evidence="8">The sequence shown here is derived from an EMBL/GenBank/DDBJ whole genome shotgun (WGS) entry which is preliminary data.</text>
</comment>
<keyword evidence="6" id="KW-0326">Glycosidase</keyword>
<feature type="compositionally biased region" description="Basic and acidic residues" evidence="7">
    <location>
        <begin position="521"/>
        <end position="535"/>
    </location>
</feature>
<dbReference type="GO" id="GO:0005975">
    <property type="term" value="P:carbohydrate metabolic process"/>
    <property type="evidence" value="ECO:0007669"/>
    <property type="project" value="InterPro"/>
</dbReference>
<protein>
    <recommendedName>
        <fullName evidence="6">alpha-1,2-Mannosidase</fullName>
        <ecNumber evidence="6">3.2.1.-</ecNumber>
    </recommendedName>
</protein>
<dbReference type="GO" id="GO:0044322">
    <property type="term" value="C:endoplasmic reticulum quality control compartment"/>
    <property type="evidence" value="ECO:0007669"/>
    <property type="project" value="GOC"/>
</dbReference>
<evidence type="ECO:0000256" key="1">
    <source>
        <dbReference type="ARBA" id="ARBA00004240"/>
    </source>
</evidence>
<feature type="region of interest" description="Disordered" evidence="7">
    <location>
        <begin position="606"/>
        <end position="628"/>
    </location>
</feature>
<dbReference type="Gene3D" id="1.50.10.10">
    <property type="match status" value="1"/>
</dbReference>
<evidence type="ECO:0000256" key="5">
    <source>
        <dbReference type="PIRSR" id="PIRSR601382-2"/>
    </source>
</evidence>
<proteinExistence type="inferred from homology"/>
<evidence type="ECO:0000313" key="8">
    <source>
        <dbReference type="EMBL" id="CAL4153534.1"/>
    </source>
</evidence>
<keyword evidence="5" id="KW-0479">Metal-binding</keyword>
<evidence type="ECO:0000256" key="4">
    <source>
        <dbReference type="ARBA" id="ARBA00023180"/>
    </source>
</evidence>
<dbReference type="InterPro" id="IPR012341">
    <property type="entry name" value="6hp_glycosidase-like_sf"/>
</dbReference>
<dbReference type="AlphaFoldDB" id="A0AAV2S201"/>
<dbReference type="InterPro" id="IPR044674">
    <property type="entry name" value="EDEM1/2/3"/>
</dbReference>
<gene>
    <name evidence="8" type="ORF">MNOR_LOCUS31188</name>
</gene>
<keyword evidence="4" id="KW-0325">Glycoprotein</keyword>
<dbReference type="InterPro" id="IPR001382">
    <property type="entry name" value="Glyco_hydro_47"/>
</dbReference>
<reference evidence="8 9" key="1">
    <citation type="submission" date="2024-05" db="EMBL/GenBank/DDBJ databases">
        <authorList>
            <person name="Wallberg A."/>
        </authorList>
    </citation>
    <scope>NUCLEOTIDE SEQUENCE [LARGE SCALE GENOMIC DNA]</scope>
</reference>
<dbReference type="PANTHER" id="PTHR45679">
    <property type="entry name" value="ER DEGRADATION-ENHANCING ALPHA-MANNOSIDASE-LIKE PROTEIN 2"/>
    <property type="match status" value="1"/>
</dbReference>
<dbReference type="GO" id="GO:0004571">
    <property type="term" value="F:mannosyl-oligosaccharide 1,2-alpha-mannosidase activity"/>
    <property type="evidence" value="ECO:0007669"/>
    <property type="project" value="InterPro"/>
</dbReference>